<dbReference type="Pfam" id="PF13458">
    <property type="entry name" value="Peripla_BP_6"/>
    <property type="match status" value="1"/>
</dbReference>
<organism evidence="5 6">
    <name type="scientific">Variovorax dokdonensis</name>
    <dbReference type="NCBI Taxonomy" id="344883"/>
    <lineage>
        <taxon>Bacteria</taxon>
        <taxon>Pseudomonadati</taxon>
        <taxon>Pseudomonadota</taxon>
        <taxon>Betaproteobacteria</taxon>
        <taxon>Burkholderiales</taxon>
        <taxon>Comamonadaceae</taxon>
        <taxon>Variovorax</taxon>
    </lineage>
</organism>
<evidence type="ECO:0000259" key="4">
    <source>
        <dbReference type="Pfam" id="PF13458"/>
    </source>
</evidence>
<feature type="signal peptide" evidence="3">
    <location>
        <begin position="1"/>
        <end position="28"/>
    </location>
</feature>
<gene>
    <name evidence="5" type="ORF">QTH91_07980</name>
</gene>
<dbReference type="RefSeq" id="WP_286659450.1">
    <property type="nucleotide sequence ID" value="NZ_JASZYV010000001.1"/>
</dbReference>
<keyword evidence="2 3" id="KW-0732">Signal</keyword>
<dbReference type="InterPro" id="IPR051010">
    <property type="entry name" value="BCAA_transport"/>
</dbReference>
<dbReference type="EMBL" id="JASZYV010000001">
    <property type="protein sequence ID" value="MDM0044412.1"/>
    <property type="molecule type" value="Genomic_DNA"/>
</dbReference>
<sequence length="398" mass="43065">MLLQLLRKPLAGIALGLVGTALSFHSLAQPASQAPIRIGYLTTLSGPIGPLGQDMYDGFMLGVEQAGQKLGGVPVEIIKQDDQFKPEVANQIVQKLIEKDKVAIITGVAGSNVMMAVQRVIAEKEVFLIGANAGPSELAGAQCSPYRFIASWQNDGWAEAAGQYANDKGYKRMLLVASNYQAGKDAVAGFKRFYKGQVIDEIYPGVTQPDFSAELTQIGADKPDAVFAFVPSGGVNFIRQYQQAGLLKSVPLVTVGMADGTTLPALKESALGIQSVHFWGPDIDNPVSHQFADAFEKRYGRIPSNFAAQGYDSALLLDTAISRVKGNVEHKKAFMSALKQGSDKSVRGRLRFGNNNFPINDWYAFEVAKDRKGRVSLKTVATPLKNYQDAYHAKCAMQ</sequence>
<evidence type="ECO:0000313" key="6">
    <source>
        <dbReference type="Proteomes" id="UP001174908"/>
    </source>
</evidence>
<dbReference type="SUPFAM" id="SSF53822">
    <property type="entry name" value="Periplasmic binding protein-like I"/>
    <property type="match status" value="1"/>
</dbReference>
<dbReference type="InterPro" id="IPR028081">
    <property type="entry name" value="Leu-bd"/>
</dbReference>
<feature type="chain" id="PRO_5045998218" evidence="3">
    <location>
        <begin position="29"/>
        <end position="398"/>
    </location>
</feature>
<evidence type="ECO:0000256" key="2">
    <source>
        <dbReference type="ARBA" id="ARBA00022729"/>
    </source>
</evidence>
<comment type="caution">
    <text evidence="5">The sequence shown here is derived from an EMBL/GenBank/DDBJ whole genome shotgun (WGS) entry which is preliminary data.</text>
</comment>
<name>A0ABT7N909_9BURK</name>
<evidence type="ECO:0000313" key="5">
    <source>
        <dbReference type="EMBL" id="MDM0044412.1"/>
    </source>
</evidence>
<dbReference type="Proteomes" id="UP001174908">
    <property type="component" value="Unassembled WGS sequence"/>
</dbReference>
<comment type="similarity">
    <text evidence="1">Belongs to the leucine-binding protein family.</text>
</comment>
<dbReference type="CDD" id="cd06359">
    <property type="entry name" value="PBP1_Nba-like"/>
    <property type="match status" value="1"/>
</dbReference>
<dbReference type="Gene3D" id="3.40.50.2300">
    <property type="match status" value="2"/>
</dbReference>
<dbReference type="PANTHER" id="PTHR30483">
    <property type="entry name" value="LEUCINE-SPECIFIC-BINDING PROTEIN"/>
    <property type="match status" value="1"/>
</dbReference>
<keyword evidence="6" id="KW-1185">Reference proteome</keyword>
<dbReference type="InterPro" id="IPR028082">
    <property type="entry name" value="Peripla_BP_I"/>
</dbReference>
<evidence type="ECO:0000256" key="1">
    <source>
        <dbReference type="ARBA" id="ARBA00010062"/>
    </source>
</evidence>
<proteinExistence type="inferred from homology"/>
<dbReference type="PANTHER" id="PTHR30483:SF6">
    <property type="entry name" value="PERIPLASMIC BINDING PROTEIN OF ABC TRANSPORTER FOR NATURAL AMINO ACIDS"/>
    <property type="match status" value="1"/>
</dbReference>
<evidence type="ECO:0000256" key="3">
    <source>
        <dbReference type="SAM" id="SignalP"/>
    </source>
</evidence>
<feature type="domain" description="Leucine-binding protein" evidence="4">
    <location>
        <begin position="35"/>
        <end position="370"/>
    </location>
</feature>
<protein>
    <submittedName>
        <fullName evidence="5">ABC transporter substrate-binding protein</fullName>
    </submittedName>
</protein>
<accession>A0ABT7N909</accession>
<reference evidence="5" key="1">
    <citation type="submission" date="2023-06" db="EMBL/GenBank/DDBJ databases">
        <authorList>
            <person name="Jiang Y."/>
            <person name="Liu Q."/>
        </authorList>
    </citation>
    <scope>NUCLEOTIDE SEQUENCE</scope>
    <source>
        <strain evidence="5">CGMCC 1.12089</strain>
    </source>
</reference>